<gene>
    <name evidence="2" type="ORF">ABT276_00165</name>
</gene>
<keyword evidence="3" id="KW-1185">Reference proteome</keyword>
<name>A0ABV1UMH4_9ACTN</name>
<accession>A0ABV1UMH4</accession>
<dbReference type="Proteomes" id="UP001445472">
    <property type="component" value="Unassembled WGS sequence"/>
</dbReference>
<dbReference type="EMBL" id="JBEPBX010000001">
    <property type="protein sequence ID" value="MER6611847.1"/>
    <property type="molecule type" value="Genomic_DNA"/>
</dbReference>
<evidence type="ECO:0000313" key="3">
    <source>
        <dbReference type="Proteomes" id="UP001445472"/>
    </source>
</evidence>
<evidence type="ECO:0000256" key="1">
    <source>
        <dbReference type="SAM" id="MobiDB-lite"/>
    </source>
</evidence>
<sequence>METRSDTETITSRISEQERIRTCRPAVVTQGRETDRQGENNPEANIVRGED</sequence>
<reference evidence="2 3" key="1">
    <citation type="submission" date="2024-06" db="EMBL/GenBank/DDBJ databases">
        <title>The Natural Products Discovery Center: Release of the First 8490 Sequenced Strains for Exploring Actinobacteria Biosynthetic Diversity.</title>
        <authorList>
            <person name="Kalkreuter E."/>
            <person name="Kautsar S.A."/>
            <person name="Yang D."/>
            <person name="Bader C.D."/>
            <person name="Teijaro C.N."/>
            <person name="Fluegel L."/>
            <person name="Davis C.M."/>
            <person name="Simpson J.R."/>
            <person name="Lauterbach L."/>
            <person name="Steele A.D."/>
            <person name="Gui C."/>
            <person name="Meng S."/>
            <person name="Li G."/>
            <person name="Viehrig K."/>
            <person name="Ye F."/>
            <person name="Su P."/>
            <person name="Kiefer A.F."/>
            <person name="Nichols A."/>
            <person name="Cepeda A.J."/>
            <person name="Yan W."/>
            <person name="Fan B."/>
            <person name="Jiang Y."/>
            <person name="Adhikari A."/>
            <person name="Zheng C.-J."/>
            <person name="Schuster L."/>
            <person name="Cowan T.M."/>
            <person name="Smanski M.J."/>
            <person name="Chevrette M.G."/>
            <person name="De Carvalho L.P.S."/>
            <person name="Shen B."/>
        </authorList>
    </citation>
    <scope>NUCLEOTIDE SEQUENCE [LARGE SCALE GENOMIC DNA]</scope>
    <source>
        <strain evidence="2 3">NPDC000837</strain>
    </source>
</reference>
<protein>
    <submittedName>
        <fullName evidence="2">Uncharacterized protein</fullName>
    </submittedName>
</protein>
<dbReference type="RefSeq" id="WP_351974395.1">
    <property type="nucleotide sequence ID" value="NZ_JBEPBX010000001.1"/>
</dbReference>
<proteinExistence type="predicted"/>
<evidence type="ECO:0000313" key="2">
    <source>
        <dbReference type="EMBL" id="MER6611847.1"/>
    </source>
</evidence>
<feature type="region of interest" description="Disordered" evidence="1">
    <location>
        <begin position="1"/>
        <end position="51"/>
    </location>
</feature>
<organism evidence="2 3">
    <name type="scientific">Streptomyces xantholiticus</name>
    <dbReference type="NCBI Taxonomy" id="68285"/>
    <lineage>
        <taxon>Bacteria</taxon>
        <taxon>Bacillati</taxon>
        <taxon>Actinomycetota</taxon>
        <taxon>Actinomycetes</taxon>
        <taxon>Kitasatosporales</taxon>
        <taxon>Streptomycetaceae</taxon>
        <taxon>Streptomyces</taxon>
    </lineage>
</organism>
<comment type="caution">
    <text evidence="2">The sequence shown here is derived from an EMBL/GenBank/DDBJ whole genome shotgun (WGS) entry which is preliminary data.</text>
</comment>